<dbReference type="Pfam" id="PF02811">
    <property type="entry name" value="PHP"/>
    <property type="match status" value="1"/>
</dbReference>
<dbReference type="EMBL" id="CP001823">
    <property type="protein sequence ID" value="ACZ38788.1"/>
    <property type="molecule type" value="Genomic_DNA"/>
</dbReference>
<dbReference type="InterPro" id="IPR004013">
    <property type="entry name" value="PHP_dom"/>
</dbReference>
<reference evidence="2 3" key="2">
    <citation type="journal article" date="2010" name="Stand. Genomic Sci.">
        <title>Complete genome sequence of Desulfohalobium retbaense type strain (HR(100)).</title>
        <authorList>
            <person name="Spring S."/>
            <person name="Nolan M."/>
            <person name="Lapidus A."/>
            <person name="Glavina Del Rio T."/>
            <person name="Copeland A."/>
            <person name="Tice H."/>
            <person name="Cheng J.F."/>
            <person name="Lucas S."/>
            <person name="Land M."/>
            <person name="Chen F."/>
            <person name="Bruce D."/>
            <person name="Goodwin L."/>
            <person name="Pitluck S."/>
            <person name="Ivanova N."/>
            <person name="Mavromatis K."/>
            <person name="Mikhailova N."/>
            <person name="Pati A."/>
            <person name="Chen A."/>
            <person name="Palaniappan K."/>
            <person name="Hauser L."/>
            <person name="Chang Y.J."/>
            <person name="Jeffries C.D."/>
            <person name="Munk C."/>
            <person name="Kiss H."/>
            <person name="Chain P."/>
            <person name="Han C."/>
            <person name="Brettin T."/>
            <person name="Detter J.C."/>
            <person name="Schuler E."/>
            <person name="Goker M."/>
            <person name="Rohde M."/>
            <person name="Bristow J."/>
            <person name="Eisen J.A."/>
            <person name="Markowitz V."/>
            <person name="Hugenholtz P."/>
            <person name="Kyrpides N.C."/>
            <person name="Klenk H.P."/>
        </authorList>
    </citation>
    <scope>NUCLEOTIDE SEQUENCE [LARGE SCALE GENOMIC DNA]</scope>
    <source>
        <strain evidence="3">ATCC 49802 / DSM 20745 / S 6022</strain>
    </source>
</reference>
<dbReference type="PANTHER" id="PTHR42924:SF11">
    <property type="entry name" value="POLYMERASE_HISTIDINOL PHOSPHATASE N-TERMINAL DOMAIN-CONTAINING PROTEIN"/>
    <property type="match status" value="1"/>
</dbReference>
<dbReference type="eggNOG" id="COG0613">
    <property type="taxonomic scope" value="Bacteria"/>
</dbReference>
<dbReference type="AlphaFoldDB" id="D1C3H1"/>
<dbReference type="CDD" id="cd07438">
    <property type="entry name" value="PHP_HisPPase_AMP"/>
    <property type="match status" value="1"/>
</dbReference>
<dbReference type="SMART" id="SM00481">
    <property type="entry name" value="POLIIIAc"/>
    <property type="match status" value="1"/>
</dbReference>
<dbReference type="GO" id="GO:0035312">
    <property type="term" value="F:5'-3' DNA exonuclease activity"/>
    <property type="evidence" value="ECO:0007669"/>
    <property type="project" value="TreeGrafter"/>
</dbReference>
<dbReference type="PANTHER" id="PTHR42924">
    <property type="entry name" value="EXONUCLEASE"/>
    <property type="match status" value="1"/>
</dbReference>
<feature type="domain" description="Polymerase/histidinol phosphatase N-terminal" evidence="1">
    <location>
        <begin position="14"/>
        <end position="79"/>
    </location>
</feature>
<evidence type="ECO:0000313" key="3">
    <source>
        <dbReference type="Proteomes" id="UP000002027"/>
    </source>
</evidence>
<dbReference type="InterPro" id="IPR016195">
    <property type="entry name" value="Pol/histidinol_Pase-like"/>
</dbReference>
<dbReference type="InParanoid" id="D1C3H1"/>
<dbReference type="RefSeq" id="WP_012871835.1">
    <property type="nucleotide sequence ID" value="NC_013523.1"/>
</dbReference>
<dbReference type="SUPFAM" id="SSF89550">
    <property type="entry name" value="PHP domain-like"/>
    <property type="match status" value="1"/>
</dbReference>
<dbReference type="Proteomes" id="UP000002027">
    <property type="component" value="Chromosome 1"/>
</dbReference>
<dbReference type="GO" id="GO:0004534">
    <property type="term" value="F:5'-3' RNA exonuclease activity"/>
    <property type="evidence" value="ECO:0007669"/>
    <property type="project" value="TreeGrafter"/>
</dbReference>
<proteinExistence type="predicted"/>
<protein>
    <submittedName>
        <fullName evidence="2">PHP domain protein</fullName>
    </submittedName>
</protein>
<dbReference type="KEGG" id="sti:Sthe_1353"/>
<reference evidence="3" key="1">
    <citation type="submission" date="2009-11" db="EMBL/GenBank/DDBJ databases">
        <title>The complete chromosome 1 of Sphaerobacter thermophilus DSM 20745.</title>
        <authorList>
            <person name="Lucas S."/>
            <person name="Copeland A."/>
            <person name="Lapidus A."/>
            <person name="Glavina del Rio T."/>
            <person name="Dalin E."/>
            <person name="Tice H."/>
            <person name="Bruce D."/>
            <person name="Goodwin L."/>
            <person name="Pitluck S."/>
            <person name="Kyrpides N."/>
            <person name="Mavromatis K."/>
            <person name="Ivanova N."/>
            <person name="Mikhailova N."/>
            <person name="LaButti K.M."/>
            <person name="Clum A."/>
            <person name="Sun H.I."/>
            <person name="Brettin T."/>
            <person name="Detter J.C."/>
            <person name="Han C."/>
            <person name="Larimer F."/>
            <person name="Land M."/>
            <person name="Hauser L."/>
            <person name="Markowitz V."/>
            <person name="Cheng J.F."/>
            <person name="Hugenholtz P."/>
            <person name="Woyke T."/>
            <person name="Wu D."/>
            <person name="Steenblock K."/>
            <person name="Schneider S."/>
            <person name="Pukall R."/>
            <person name="Goeker M."/>
            <person name="Klenk H.P."/>
            <person name="Eisen J.A."/>
        </authorList>
    </citation>
    <scope>NUCLEOTIDE SEQUENCE [LARGE SCALE GENOMIC DNA]</scope>
    <source>
        <strain evidence="3">ATCC 49802 / DSM 20745 / S 6022</strain>
    </source>
</reference>
<keyword evidence="3" id="KW-1185">Reference proteome</keyword>
<evidence type="ECO:0000313" key="2">
    <source>
        <dbReference type="EMBL" id="ACZ38788.1"/>
    </source>
</evidence>
<dbReference type="Gene3D" id="3.20.20.140">
    <property type="entry name" value="Metal-dependent hydrolases"/>
    <property type="match status" value="1"/>
</dbReference>
<accession>D1C3H1</accession>
<name>D1C3H1_SPHTD</name>
<dbReference type="HOGENOM" id="CLU_067347_0_0_0"/>
<sequence length="307" mass="33560">MTPEPFIVQADDPVDFHLHTRASDGGWTPHQLVDHLVEHGFKVAAVCDHDTMRSVPEAMEHAANRGILIIPGVEVTTWWEDRQWHLLVYGADPTSERGHGFGALLARQADELAAAAERGILALESHGHALPSLEEVVDGRPLLPVHVLLTAIKDGHASNLQTAHQLVMRYGETLRVDVPLAETVRAAHEAGGICILAHPGRNDGAGILSPDQLDRMLQAIPIDGLEAHYRSYTEDDTEHYRAMAHERGLLVSCGSDSHAPNFPVNPRPYPARWVVPFLERLGCEVAGFDGTSWHRGADAVLQAPRAS</sequence>
<dbReference type="OrthoDB" id="148751at2"/>
<dbReference type="InterPro" id="IPR003141">
    <property type="entry name" value="Pol/His_phosphatase_N"/>
</dbReference>
<gene>
    <name evidence="2" type="ordered locus">Sthe_1353</name>
</gene>
<dbReference type="InterPro" id="IPR052018">
    <property type="entry name" value="PHP_domain"/>
</dbReference>
<dbReference type="Gene3D" id="1.10.150.650">
    <property type="match status" value="1"/>
</dbReference>
<evidence type="ECO:0000259" key="1">
    <source>
        <dbReference type="SMART" id="SM00481"/>
    </source>
</evidence>
<organism evidence="2 3">
    <name type="scientific">Sphaerobacter thermophilus (strain ATCC 49802 / DSM 20745 / KCCM 41009 / NCIMB 13125 / S 6022)</name>
    <dbReference type="NCBI Taxonomy" id="479434"/>
    <lineage>
        <taxon>Bacteria</taxon>
        <taxon>Pseudomonadati</taxon>
        <taxon>Thermomicrobiota</taxon>
        <taxon>Thermomicrobia</taxon>
        <taxon>Sphaerobacterales</taxon>
        <taxon>Sphaerobacterineae</taxon>
        <taxon>Sphaerobacteraceae</taxon>
        <taxon>Sphaerobacter</taxon>
    </lineage>
</organism>